<evidence type="ECO:0000313" key="2">
    <source>
        <dbReference type="EMBL" id="GJJ72091.1"/>
    </source>
</evidence>
<keyword evidence="3" id="KW-1185">Reference proteome</keyword>
<accession>A0A9P3H8N5</accession>
<dbReference type="EMBL" id="BQFW01000006">
    <property type="protein sequence ID" value="GJJ72091.1"/>
    <property type="molecule type" value="Genomic_DNA"/>
</dbReference>
<reference evidence="2" key="2">
    <citation type="journal article" date="2022" name="Microbiol. Resour. Announc.">
        <title>Whole-Genome Sequence of Entomortierella parvispora E1425, a Mucoromycotan Fungus Associated with Burkholderiaceae-Related Endosymbiotic Bacteria.</title>
        <authorList>
            <person name="Herlambang A."/>
            <person name="Guo Y."/>
            <person name="Takashima Y."/>
            <person name="Narisawa K."/>
            <person name="Ohta H."/>
            <person name="Nishizawa T."/>
        </authorList>
    </citation>
    <scope>NUCLEOTIDE SEQUENCE</scope>
    <source>
        <strain evidence="2">E1425</strain>
    </source>
</reference>
<protein>
    <submittedName>
        <fullName evidence="2">Uncharacterized protein</fullName>
    </submittedName>
</protein>
<proteinExistence type="predicted"/>
<gene>
    <name evidence="2" type="ORF">EMPS_04448</name>
</gene>
<dbReference type="AlphaFoldDB" id="A0A9P3H8N5"/>
<evidence type="ECO:0000313" key="3">
    <source>
        <dbReference type="Proteomes" id="UP000827284"/>
    </source>
</evidence>
<dbReference type="Proteomes" id="UP000827284">
    <property type="component" value="Unassembled WGS sequence"/>
</dbReference>
<name>A0A9P3H8N5_9FUNG</name>
<feature type="region of interest" description="Disordered" evidence="1">
    <location>
        <begin position="123"/>
        <end position="145"/>
    </location>
</feature>
<organism evidence="2 3">
    <name type="scientific">Entomortierella parvispora</name>
    <dbReference type="NCBI Taxonomy" id="205924"/>
    <lineage>
        <taxon>Eukaryota</taxon>
        <taxon>Fungi</taxon>
        <taxon>Fungi incertae sedis</taxon>
        <taxon>Mucoromycota</taxon>
        <taxon>Mortierellomycotina</taxon>
        <taxon>Mortierellomycetes</taxon>
        <taxon>Mortierellales</taxon>
        <taxon>Mortierellaceae</taxon>
        <taxon>Entomortierella</taxon>
    </lineage>
</organism>
<reference evidence="2" key="1">
    <citation type="submission" date="2021-11" db="EMBL/GenBank/DDBJ databases">
        <authorList>
            <person name="Herlambang A."/>
            <person name="Guo Y."/>
            <person name="Takashima Y."/>
            <person name="Nishizawa T."/>
        </authorList>
    </citation>
    <scope>NUCLEOTIDE SEQUENCE</scope>
    <source>
        <strain evidence="2">E1425</strain>
    </source>
</reference>
<evidence type="ECO:0000256" key="1">
    <source>
        <dbReference type="SAM" id="MobiDB-lite"/>
    </source>
</evidence>
<sequence>MRRMPTSRTNASPVAPQSLFLEVFNDPTEEPQLPGDDDMNFVEIVIHLGEPTSNSENQLVPLTPESLFLEVVYFTEEEPQLPDQHIADLVVEPIHLGDLGDLPGQEPQLSDHYVADLMIGPAHLDGDSMDEPMAPDTNKINPPNE</sequence>
<comment type="caution">
    <text evidence="2">The sequence shown here is derived from an EMBL/GenBank/DDBJ whole genome shotgun (WGS) entry which is preliminary data.</text>
</comment>